<dbReference type="EMBL" id="AVOT02001360">
    <property type="protein sequence ID" value="MBW0466663.1"/>
    <property type="molecule type" value="Genomic_DNA"/>
</dbReference>
<reference evidence="1" key="1">
    <citation type="submission" date="2021-03" db="EMBL/GenBank/DDBJ databases">
        <title>Draft genome sequence of rust myrtle Austropuccinia psidii MF-1, a brazilian biotype.</title>
        <authorList>
            <person name="Quecine M.C."/>
            <person name="Pachon D.M.R."/>
            <person name="Bonatelli M.L."/>
            <person name="Correr F.H."/>
            <person name="Franceschini L.M."/>
            <person name="Leite T.F."/>
            <person name="Margarido G.R.A."/>
            <person name="Almeida C.A."/>
            <person name="Ferrarezi J.A."/>
            <person name="Labate C.A."/>
        </authorList>
    </citation>
    <scope>NUCLEOTIDE SEQUENCE</scope>
    <source>
        <strain evidence="1">MF-1</strain>
    </source>
</reference>
<evidence type="ECO:0000313" key="1">
    <source>
        <dbReference type="EMBL" id="MBW0466663.1"/>
    </source>
</evidence>
<sequence>MVNNIESMATEFNASMNSIGCIAHVLHLTAPNGLKSLSKRVEPTTCEQEEPPGSGAIVNIIKTHDGVSLRYDSIIYCVAQLASYLWKSPQHREKFATTVKLVYDGPKPTNANTLLFHVHTFWNST</sequence>
<gene>
    <name evidence="1" type="ORF">O181_006378</name>
</gene>
<keyword evidence="2" id="KW-1185">Reference proteome</keyword>
<name>A0A9Q3BKD9_9BASI</name>
<organism evidence="1 2">
    <name type="scientific">Austropuccinia psidii MF-1</name>
    <dbReference type="NCBI Taxonomy" id="1389203"/>
    <lineage>
        <taxon>Eukaryota</taxon>
        <taxon>Fungi</taxon>
        <taxon>Dikarya</taxon>
        <taxon>Basidiomycota</taxon>
        <taxon>Pucciniomycotina</taxon>
        <taxon>Pucciniomycetes</taxon>
        <taxon>Pucciniales</taxon>
        <taxon>Sphaerophragmiaceae</taxon>
        <taxon>Austropuccinia</taxon>
    </lineage>
</organism>
<proteinExistence type="predicted"/>
<dbReference type="Proteomes" id="UP000765509">
    <property type="component" value="Unassembled WGS sequence"/>
</dbReference>
<evidence type="ECO:0000313" key="2">
    <source>
        <dbReference type="Proteomes" id="UP000765509"/>
    </source>
</evidence>
<protein>
    <submittedName>
        <fullName evidence="1">Uncharacterized protein</fullName>
    </submittedName>
</protein>
<comment type="caution">
    <text evidence="1">The sequence shown here is derived from an EMBL/GenBank/DDBJ whole genome shotgun (WGS) entry which is preliminary data.</text>
</comment>
<accession>A0A9Q3BKD9</accession>
<dbReference type="OrthoDB" id="2790258at2759"/>
<dbReference type="AlphaFoldDB" id="A0A9Q3BKD9"/>